<name>A0A5M6D1F7_9BACT</name>
<proteinExistence type="predicted"/>
<dbReference type="EMBL" id="VWOX01000013">
    <property type="protein sequence ID" value="KAA5540470.1"/>
    <property type="molecule type" value="Genomic_DNA"/>
</dbReference>
<accession>A0A5M6D1F7</accession>
<protein>
    <submittedName>
        <fullName evidence="3">Uncharacterized protein</fullName>
    </submittedName>
</protein>
<dbReference type="Proteomes" id="UP000324479">
    <property type="component" value="Unassembled WGS sequence"/>
</dbReference>
<sequence>MNVQLLFQICGFPLVAILATVSLGLTLAAVLLSVRVRREDLLRAFLPLCLLPLMVAVGYSLFDSLDSIDVQLNAEDDSLRDSGFLLSMNLIPLQFGAFASTLPALVAMFGRWNLAWQASGIELFRGSDEDNSPDDPLDSDAWVQKETDDYLDQLVRPR</sequence>
<keyword evidence="2" id="KW-1133">Transmembrane helix</keyword>
<organism evidence="3 4">
    <name type="scientific">Roseiconus nitratireducens</name>
    <dbReference type="NCBI Taxonomy" id="2605748"/>
    <lineage>
        <taxon>Bacteria</taxon>
        <taxon>Pseudomonadati</taxon>
        <taxon>Planctomycetota</taxon>
        <taxon>Planctomycetia</taxon>
        <taxon>Pirellulales</taxon>
        <taxon>Pirellulaceae</taxon>
        <taxon>Roseiconus</taxon>
    </lineage>
</organism>
<comment type="caution">
    <text evidence="3">The sequence shown here is derived from an EMBL/GenBank/DDBJ whole genome shotgun (WGS) entry which is preliminary data.</text>
</comment>
<feature type="region of interest" description="Disordered" evidence="1">
    <location>
        <begin position="127"/>
        <end position="158"/>
    </location>
</feature>
<evidence type="ECO:0000256" key="2">
    <source>
        <dbReference type="SAM" id="Phobius"/>
    </source>
</evidence>
<feature type="transmembrane region" description="Helical" evidence="2">
    <location>
        <begin position="44"/>
        <end position="62"/>
    </location>
</feature>
<evidence type="ECO:0000256" key="1">
    <source>
        <dbReference type="SAM" id="MobiDB-lite"/>
    </source>
</evidence>
<feature type="transmembrane region" description="Helical" evidence="2">
    <location>
        <begin position="82"/>
        <end position="109"/>
    </location>
</feature>
<feature type="compositionally biased region" description="Acidic residues" evidence="1">
    <location>
        <begin position="129"/>
        <end position="138"/>
    </location>
</feature>
<feature type="transmembrane region" description="Helical" evidence="2">
    <location>
        <begin position="6"/>
        <end position="32"/>
    </location>
</feature>
<keyword evidence="2" id="KW-0812">Transmembrane</keyword>
<dbReference type="AlphaFoldDB" id="A0A5M6D1F7"/>
<keyword evidence="4" id="KW-1185">Reference proteome</keyword>
<evidence type="ECO:0000313" key="3">
    <source>
        <dbReference type="EMBL" id="KAA5540470.1"/>
    </source>
</evidence>
<evidence type="ECO:0000313" key="4">
    <source>
        <dbReference type="Proteomes" id="UP000324479"/>
    </source>
</evidence>
<keyword evidence="2" id="KW-0472">Membrane</keyword>
<reference evidence="3 4" key="1">
    <citation type="submission" date="2019-08" db="EMBL/GenBank/DDBJ databases">
        <authorList>
            <person name="Dhanesh K."/>
            <person name="Kumar G."/>
            <person name="Sasikala C."/>
            <person name="Venkata Ramana C."/>
        </authorList>
    </citation>
    <scope>NUCLEOTIDE SEQUENCE [LARGE SCALE GENOMIC DNA]</scope>
    <source>
        <strain evidence="3 4">JC645</strain>
    </source>
</reference>
<dbReference type="RefSeq" id="WP_150078466.1">
    <property type="nucleotide sequence ID" value="NZ_VWOX01000013.1"/>
</dbReference>
<gene>
    <name evidence="3" type="ORF">FYK55_20890</name>
</gene>